<accession>A0A8S4RVE1</accession>
<protein>
    <submittedName>
        <fullName evidence="1">Jg4158 protein</fullName>
    </submittedName>
</protein>
<sequence length="94" mass="10734">MEYINIRTEGMTLEIPLHYKMLTLLEDSEDNLVYRRPTFNPRLFRIPGSKRSDARASGVVAGVITGNLRLRLMATGQHFAARAFCMPCEMLLFV</sequence>
<name>A0A8S4RVE1_9NEOP</name>
<organism evidence="1 2">
    <name type="scientific">Pararge aegeria aegeria</name>
    <dbReference type="NCBI Taxonomy" id="348720"/>
    <lineage>
        <taxon>Eukaryota</taxon>
        <taxon>Metazoa</taxon>
        <taxon>Ecdysozoa</taxon>
        <taxon>Arthropoda</taxon>
        <taxon>Hexapoda</taxon>
        <taxon>Insecta</taxon>
        <taxon>Pterygota</taxon>
        <taxon>Neoptera</taxon>
        <taxon>Endopterygota</taxon>
        <taxon>Lepidoptera</taxon>
        <taxon>Glossata</taxon>
        <taxon>Ditrysia</taxon>
        <taxon>Papilionoidea</taxon>
        <taxon>Nymphalidae</taxon>
        <taxon>Satyrinae</taxon>
        <taxon>Satyrini</taxon>
        <taxon>Parargina</taxon>
        <taxon>Pararge</taxon>
    </lineage>
</organism>
<proteinExistence type="predicted"/>
<keyword evidence="2" id="KW-1185">Reference proteome</keyword>
<dbReference type="AlphaFoldDB" id="A0A8S4RVE1"/>
<evidence type="ECO:0000313" key="1">
    <source>
        <dbReference type="EMBL" id="CAH2241653.1"/>
    </source>
</evidence>
<comment type="caution">
    <text evidence="1">The sequence shown here is derived from an EMBL/GenBank/DDBJ whole genome shotgun (WGS) entry which is preliminary data.</text>
</comment>
<dbReference type="Proteomes" id="UP000838756">
    <property type="component" value="Unassembled WGS sequence"/>
</dbReference>
<evidence type="ECO:0000313" key="2">
    <source>
        <dbReference type="Proteomes" id="UP000838756"/>
    </source>
</evidence>
<gene>
    <name evidence="1" type="primary">jg4158</name>
    <name evidence="1" type="ORF">PAEG_LOCUS18071</name>
</gene>
<reference evidence="1" key="1">
    <citation type="submission" date="2022-03" db="EMBL/GenBank/DDBJ databases">
        <authorList>
            <person name="Lindestad O."/>
        </authorList>
    </citation>
    <scope>NUCLEOTIDE SEQUENCE</scope>
</reference>
<dbReference type="EMBL" id="CAKXAJ010025586">
    <property type="protein sequence ID" value="CAH2241653.1"/>
    <property type="molecule type" value="Genomic_DNA"/>
</dbReference>